<dbReference type="GO" id="GO:0045329">
    <property type="term" value="P:carnitine biosynthetic process"/>
    <property type="evidence" value="ECO:0007669"/>
    <property type="project" value="TreeGrafter"/>
</dbReference>
<dbReference type="Pfam" id="PF06155">
    <property type="entry name" value="GBBH-like_N"/>
    <property type="match status" value="1"/>
</dbReference>
<evidence type="ECO:0000256" key="10">
    <source>
        <dbReference type="ARBA" id="ARBA00031778"/>
    </source>
</evidence>
<sequence length="401" mass="45004">MATLASEVAEPRVEMNELAPYAGGHELAAARGEGDRIRLTWEDGLRGDFHALWLRDHCACPQCRHPQTRERIVRLLDLPEPLPAPDVEVTGDGALLVSWPATGEHPAHESRFDPGWLRQRADATTPAVRIPAAEPWEAADAARRPVLDFGAVVNTDDGLRQWLTALQRDGFVLLGGGPEAPEGIDDVVRRIGWPRETNFGRYFDVISKPNPNNAAYTAIGLEPHIDLPNWQRPPDFQLLYCIRNGAEGGASTLVDGFAVAEALRADDPEAFEVLAATPIDFRFQDEESDIAHRGPVIETDAQGAVTRIRFNNWIRDTLRLPTDAVAPFYRAYRRFWERLRDPRFVLRFSLQPGQLMAFDNLRVLHGREAFDPNSGPRHLRGTYLDRDLVQSRLRVLERNGA</sequence>
<evidence type="ECO:0000256" key="13">
    <source>
        <dbReference type="ARBA" id="ARBA00049334"/>
    </source>
</evidence>
<dbReference type="GO" id="GO:0046872">
    <property type="term" value="F:metal ion binding"/>
    <property type="evidence" value="ECO:0007669"/>
    <property type="project" value="UniProtKB-KW"/>
</dbReference>
<dbReference type="AlphaFoldDB" id="A0A2U2MZ93"/>
<dbReference type="EC" id="1.14.11.8" evidence="4"/>
<protein>
    <recommendedName>
        <fullName evidence="4">trimethyllysine dioxygenase</fullName>
        <ecNumber evidence="4">1.14.11.8</ecNumber>
    </recommendedName>
    <alternativeName>
        <fullName evidence="10">Epsilon-trimethyllysine 2-oxoglutarate dioxygenase</fullName>
    </alternativeName>
    <alternativeName>
        <fullName evidence="9">TML hydroxylase</fullName>
    </alternativeName>
    <alternativeName>
        <fullName evidence="11">TML-alpha-ketoglutarate dioxygenase</fullName>
    </alternativeName>
</protein>
<gene>
    <name evidence="16" type="ORF">DEM34_13420</name>
</gene>
<evidence type="ECO:0000256" key="12">
    <source>
        <dbReference type="ARBA" id="ARBA00046008"/>
    </source>
</evidence>
<feature type="domain" description="Gamma-butyrobetaine hydroxylase-like N-terminal" evidence="15">
    <location>
        <begin position="33"/>
        <end position="100"/>
    </location>
</feature>
<evidence type="ECO:0000256" key="6">
    <source>
        <dbReference type="ARBA" id="ARBA00022964"/>
    </source>
</evidence>
<dbReference type="Pfam" id="PF02668">
    <property type="entry name" value="TauD"/>
    <property type="match status" value="1"/>
</dbReference>
<evidence type="ECO:0000256" key="9">
    <source>
        <dbReference type="ARBA" id="ARBA00030363"/>
    </source>
</evidence>
<dbReference type="RefSeq" id="WP_109679335.1">
    <property type="nucleotide sequence ID" value="NZ_CP086615.1"/>
</dbReference>
<comment type="catalytic activity">
    <reaction evidence="13">
        <text>N(6),N(6),N(6)-trimethyl-L-lysine + 2-oxoglutarate + O2 = (3S)-3-hydroxy-N(6),N(6),N(6)-trimethyl-L-lysine + succinate + CO2</text>
        <dbReference type="Rhea" id="RHEA:14181"/>
        <dbReference type="ChEBI" id="CHEBI:15379"/>
        <dbReference type="ChEBI" id="CHEBI:16526"/>
        <dbReference type="ChEBI" id="CHEBI:16810"/>
        <dbReference type="ChEBI" id="CHEBI:30031"/>
        <dbReference type="ChEBI" id="CHEBI:58100"/>
        <dbReference type="ChEBI" id="CHEBI:141499"/>
        <dbReference type="EC" id="1.14.11.8"/>
    </reaction>
</comment>
<dbReference type="FunFam" id="3.60.130.10:FF:000001">
    <property type="entry name" value="Trimethyllysine dioxygenase, mitochondrial"/>
    <property type="match status" value="1"/>
</dbReference>
<evidence type="ECO:0000256" key="8">
    <source>
        <dbReference type="ARBA" id="ARBA00023004"/>
    </source>
</evidence>
<evidence type="ECO:0000256" key="11">
    <source>
        <dbReference type="ARBA" id="ARBA00032283"/>
    </source>
</evidence>
<dbReference type="InterPro" id="IPR050411">
    <property type="entry name" value="AlphaKG_dependent_hydroxylases"/>
</dbReference>
<dbReference type="InterPro" id="IPR010376">
    <property type="entry name" value="GBBH-like_N"/>
</dbReference>
<comment type="cofactor">
    <cofactor evidence="2">
        <name>L-ascorbate</name>
        <dbReference type="ChEBI" id="CHEBI:38290"/>
    </cofactor>
</comment>
<keyword evidence="8" id="KW-0408">Iron</keyword>
<dbReference type="OrthoDB" id="979809at2"/>
<dbReference type="Proteomes" id="UP000245474">
    <property type="component" value="Unassembled WGS sequence"/>
</dbReference>
<dbReference type="EMBL" id="QFFI01000022">
    <property type="protein sequence ID" value="PWG62132.1"/>
    <property type="molecule type" value="Genomic_DNA"/>
</dbReference>
<comment type="cofactor">
    <cofactor evidence="1">
        <name>Fe(2+)</name>
        <dbReference type="ChEBI" id="CHEBI:29033"/>
    </cofactor>
</comment>
<evidence type="ECO:0000256" key="5">
    <source>
        <dbReference type="ARBA" id="ARBA00022723"/>
    </source>
</evidence>
<dbReference type="PANTHER" id="PTHR10696">
    <property type="entry name" value="GAMMA-BUTYROBETAINE HYDROXYLASE-RELATED"/>
    <property type="match status" value="1"/>
</dbReference>
<reference evidence="16 17" key="1">
    <citation type="submission" date="2018-05" db="EMBL/GenBank/DDBJ databases">
        <title>Spiribacter halobius sp. nov., a moderately halophilic bacterium isolated from marine solar saltern.</title>
        <authorList>
            <person name="Zheng W.-S."/>
            <person name="Lu D.-C."/>
            <person name="Du Z.-J."/>
        </authorList>
    </citation>
    <scope>NUCLEOTIDE SEQUENCE [LARGE SCALE GENOMIC DNA]</scope>
    <source>
        <strain evidence="16 17">E85</strain>
    </source>
</reference>
<evidence type="ECO:0000259" key="15">
    <source>
        <dbReference type="Pfam" id="PF06155"/>
    </source>
</evidence>
<dbReference type="PANTHER" id="PTHR10696:SF51">
    <property type="entry name" value="TRIMETHYLLYSINE DIOXYGENASE, MITOCHONDRIAL"/>
    <property type="match status" value="1"/>
</dbReference>
<comment type="function">
    <text evidence="12">Converts trimethyllysine (TML) into hydroxytrimethyllysine (HTML).</text>
</comment>
<keyword evidence="7" id="KW-0560">Oxidoreductase</keyword>
<comment type="caution">
    <text evidence="16">The sequence shown here is derived from an EMBL/GenBank/DDBJ whole genome shotgun (WGS) entry which is preliminary data.</text>
</comment>
<keyword evidence="6 16" id="KW-0223">Dioxygenase</keyword>
<evidence type="ECO:0000256" key="4">
    <source>
        <dbReference type="ARBA" id="ARBA00012267"/>
    </source>
</evidence>
<organism evidence="16 17">
    <name type="scientific">Sediminicurvatus halobius</name>
    <dbReference type="NCBI Taxonomy" id="2182432"/>
    <lineage>
        <taxon>Bacteria</taxon>
        <taxon>Pseudomonadati</taxon>
        <taxon>Pseudomonadota</taxon>
        <taxon>Gammaproteobacteria</taxon>
        <taxon>Chromatiales</taxon>
        <taxon>Ectothiorhodospiraceae</taxon>
        <taxon>Sediminicurvatus</taxon>
    </lineage>
</organism>
<accession>A0A2U2MZ93</accession>
<dbReference type="Gene3D" id="3.30.2020.30">
    <property type="match status" value="1"/>
</dbReference>
<name>A0A2U2MZ93_9GAMM</name>
<keyword evidence="5" id="KW-0479">Metal-binding</keyword>
<dbReference type="SUPFAM" id="SSF51197">
    <property type="entry name" value="Clavaminate synthase-like"/>
    <property type="match status" value="1"/>
</dbReference>
<evidence type="ECO:0000256" key="3">
    <source>
        <dbReference type="ARBA" id="ARBA00008654"/>
    </source>
</evidence>
<proteinExistence type="inferred from homology"/>
<keyword evidence="17" id="KW-1185">Reference proteome</keyword>
<dbReference type="InterPro" id="IPR038492">
    <property type="entry name" value="GBBH-like_N_sf"/>
</dbReference>
<evidence type="ECO:0000313" key="16">
    <source>
        <dbReference type="EMBL" id="PWG62132.1"/>
    </source>
</evidence>
<evidence type="ECO:0000259" key="14">
    <source>
        <dbReference type="Pfam" id="PF02668"/>
    </source>
</evidence>
<dbReference type="Gene3D" id="3.60.130.10">
    <property type="entry name" value="Clavaminate synthase-like"/>
    <property type="match status" value="1"/>
</dbReference>
<evidence type="ECO:0000256" key="7">
    <source>
        <dbReference type="ARBA" id="ARBA00023002"/>
    </source>
</evidence>
<dbReference type="InterPro" id="IPR042098">
    <property type="entry name" value="TauD-like_sf"/>
</dbReference>
<dbReference type="InterPro" id="IPR003819">
    <property type="entry name" value="TauD/TfdA-like"/>
</dbReference>
<dbReference type="CDD" id="cd00250">
    <property type="entry name" value="CAS_like"/>
    <property type="match status" value="1"/>
</dbReference>
<dbReference type="GO" id="GO:0050353">
    <property type="term" value="F:trimethyllysine dioxygenase activity"/>
    <property type="evidence" value="ECO:0007669"/>
    <property type="project" value="UniProtKB-EC"/>
</dbReference>
<dbReference type="FunFam" id="3.30.2020.30:FF:000002">
    <property type="entry name" value="Putative gamma-butyrobetaine dioxygenase"/>
    <property type="match status" value="1"/>
</dbReference>
<feature type="domain" description="TauD/TfdA-like" evidence="14">
    <location>
        <begin position="143"/>
        <end position="383"/>
    </location>
</feature>
<evidence type="ECO:0000313" key="17">
    <source>
        <dbReference type="Proteomes" id="UP000245474"/>
    </source>
</evidence>
<comment type="similarity">
    <text evidence="3">Belongs to the gamma-BBH/TMLD family.</text>
</comment>
<evidence type="ECO:0000256" key="1">
    <source>
        <dbReference type="ARBA" id="ARBA00001954"/>
    </source>
</evidence>
<evidence type="ECO:0000256" key="2">
    <source>
        <dbReference type="ARBA" id="ARBA00001961"/>
    </source>
</evidence>